<dbReference type="NCBIfam" id="NF001493">
    <property type="entry name" value="PRK00346.2-3"/>
    <property type="match status" value="1"/>
</dbReference>
<accession>A0AAW9Q5I8</accession>
<dbReference type="EMBL" id="JAZBJZ010000080">
    <property type="protein sequence ID" value="MEE3718500.1"/>
    <property type="molecule type" value="Genomic_DNA"/>
</dbReference>
<dbReference type="PANTHER" id="PTHR30457:SF0">
    <property type="entry name" value="PHOSPHATASE, PUTATIVE (AFU_ORTHOLOGUE AFUA_4G01070)-RELATED"/>
    <property type="match status" value="1"/>
</dbReference>
<dbReference type="Gene3D" id="3.40.1210.10">
    <property type="entry name" value="Survival protein SurE-like phosphatase/nucleotidase"/>
    <property type="match status" value="1"/>
</dbReference>
<keyword evidence="5 7" id="KW-0378">Hydrolase</keyword>
<proteinExistence type="inferred from homology"/>
<dbReference type="RefSeq" id="WP_330484933.1">
    <property type="nucleotide sequence ID" value="NZ_JAZBJZ010000080.1"/>
</dbReference>
<evidence type="ECO:0000256" key="3">
    <source>
        <dbReference type="ARBA" id="ARBA00012643"/>
    </source>
</evidence>
<dbReference type="InterPro" id="IPR036523">
    <property type="entry name" value="SurE-like_sf"/>
</dbReference>
<organism evidence="7 8">
    <name type="scientific">Tumidithrix elongata BACA0141</name>
    <dbReference type="NCBI Taxonomy" id="2716417"/>
    <lineage>
        <taxon>Bacteria</taxon>
        <taxon>Bacillati</taxon>
        <taxon>Cyanobacteriota</taxon>
        <taxon>Cyanophyceae</taxon>
        <taxon>Pseudanabaenales</taxon>
        <taxon>Pseudanabaenaceae</taxon>
        <taxon>Tumidithrix</taxon>
        <taxon>Tumidithrix elongata</taxon>
    </lineage>
</organism>
<dbReference type="Pfam" id="PF01975">
    <property type="entry name" value="SurE"/>
    <property type="match status" value="1"/>
</dbReference>
<dbReference type="SUPFAM" id="SSF64167">
    <property type="entry name" value="SurE-like"/>
    <property type="match status" value="1"/>
</dbReference>
<dbReference type="InterPro" id="IPR002828">
    <property type="entry name" value="SurE-like_Pase/nucleotidase"/>
</dbReference>
<evidence type="ECO:0000313" key="7">
    <source>
        <dbReference type="EMBL" id="MEE3718500.1"/>
    </source>
</evidence>
<evidence type="ECO:0000256" key="5">
    <source>
        <dbReference type="ARBA" id="ARBA00022801"/>
    </source>
</evidence>
<dbReference type="GO" id="GO:0046872">
    <property type="term" value="F:metal ion binding"/>
    <property type="evidence" value="ECO:0007669"/>
    <property type="project" value="UniProtKB-KW"/>
</dbReference>
<dbReference type="NCBIfam" id="TIGR00087">
    <property type="entry name" value="surE"/>
    <property type="match status" value="1"/>
</dbReference>
<dbReference type="PANTHER" id="PTHR30457">
    <property type="entry name" value="5'-NUCLEOTIDASE SURE"/>
    <property type="match status" value="1"/>
</dbReference>
<comment type="caution">
    <text evidence="7">The sequence shown here is derived from an EMBL/GenBank/DDBJ whole genome shotgun (WGS) entry which is preliminary data.</text>
</comment>
<dbReference type="Proteomes" id="UP001333818">
    <property type="component" value="Unassembled WGS sequence"/>
</dbReference>
<keyword evidence="8" id="KW-1185">Reference proteome</keyword>
<dbReference type="AlphaFoldDB" id="A0AAW9Q5I8"/>
<evidence type="ECO:0000256" key="2">
    <source>
        <dbReference type="ARBA" id="ARBA00011062"/>
    </source>
</evidence>
<evidence type="ECO:0000256" key="4">
    <source>
        <dbReference type="ARBA" id="ARBA00022723"/>
    </source>
</evidence>
<gene>
    <name evidence="7" type="primary">surE</name>
    <name evidence="7" type="ORF">V2H45_17300</name>
</gene>
<comment type="catalytic activity">
    <reaction evidence="1">
        <text>a ribonucleoside 5'-phosphate + H2O = a ribonucleoside + phosphate</text>
        <dbReference type="Rhea" id="RHEA:12484"/>
        <dbReference type="ChEBI" id="CHEBI:15377"/>
        <dbReference type="ChEBI" id="CHEBI:18254"/>
        <dbReference type="ChEBI" id="CHEBI:43474"/>
        <dbReference type="ChEBI" id="CHEBI:58043"/>
        <dbReference type="EC" id="3.1.3.5"/>
    </reaction>
</comment>
<dbReference type="EC" id="3.1.3.5" evidence="3"/>
<dbReference type="InterPro" id="IPR030048">
    <property type="entry name" value="SurE"/>
</dbReference>
<sequence>MALILTNDDGIDAPGIWALQKAVAKAFGDKAFGTKTFETKGIIVAPRDHHSGCGHQVTTHSPIHVGKRAEDVYAIAGTPADCVRVALGHLCLGDKHPEIKLVLSGINDGGNLGADVYISGTVAAVREAALHRIPGIAISHYRAKGKQVDWERAADLTAKVLTKLSGKAIAAGSFWNVNLPHLDADAPDPAMIFCDRSTHPLPVSFKIEGEYLMYAGKYQNRDRTAGTDVDVCFSGNIAITQIDL</sequence>
<evidence type="ECO:0000256" key="1">
    <source>
        <dbReference type="ARBA" id="ARBA00000815"/>
    </source>
</evidence>
<evidence type="ECO:0000259" key="6">
    <source>
        <dbReference type="Pfam" id="PF01975"/>
    </source>
</evidence>
<keyword evidence="4" id="KW-0479">Metal-binding</keyword>
<dbReference type="GO" id="GO:0008253">
    <property type="term" value="F:5'-nucleotidase activity"/>
    <property type="evidence" value="ECO:0007669"/>
    <property type="project" value="UniProtKB-EC"/>
</dbReference>
<name>A0AAW9Q5I8_9CYAN</name>
<protein>
    <recommendedName>
        <fullName evidence="3">5'-nucleotidase</fullName>
        <ecNumber evidence="3">3.1.3.5</ecNumber>
    </recommendedName>
</protein>
<evidence type="ECO:0000313" key="8">
    <source>
        <dbReference type="Proteomes" id="UP001333818"/>
    </source>
</evidence>
<comment type="similarity">
    <text evidence="2">Belongs to the SurE nucleotidase family.</text>
</comment>
<feature type="domain" description="Survival protein SurE-like phosphatase/nucleotidase" evidence="6">
    <location>
        <begin position="4"/>
        <end position="185"/>
    </location>
</feature>
<reference evidence="7" key="1">
    <citation type="submission" date="2024-01" db="EMBL/GenBank/DDBJ databases">
        <title>Bank of Algae and Cyanobacteria of the Azores (BACA) strain genomes.</title>
        <authorList>
            <person name="Luz R."/>
            <person name="Cordeiro R."/>
            <person name="Fonseca A."/>
            <person name="Goncalves V."/>
        </authorList>
    </citation>
    <scope>NUCLEOTIDE SEQUENCE</scope>
    <source>
        <strain evidence="7">BACA0141</strain>
    </source>
</reference>